<keyword evidence="5" id="KW-1133">Transmembrane helix</keyword>
<dbReference type="EMBL" id="AJVK01058461">
    <property type="status" value="NOT_ANNOTATED_CDS"/>
    <property type="molecule type" value="Genomic_DNA"/>
</dbReference>
<keyword evidence="2 4" id="KW-0328">Glycosyltransferase</keyword>
<dbReference type="VEuPathDB" id="VectorBase:PPAI006605"/>
<evidence type="ECO:0000256" key="1">
    <source>
        <dbReference type="ARBA" id="ARBA00009995"/>
    </source>
</evidence>
<evidence type="ECO:0000313" key="6">
    <source>
        <dbReference type="EnsemblMetazoa" id="PPAI006605-PA"/>
    </source>
</evidence>
<dbReference type="Gene3D" id="3.40.50.2000">
    <property type="entry name" value="Glycogen Phosphorylase B"/>
    <property type="match status" value="1"/>
</dbReference>
<keyword evidence="7" id="KW-1185">Reference proteome</keyword>
<evidence type="ECO:0000256" key="5">
    <source>
        <dbReference type="RuleBase" id="RU362059"/>
    </source>
</evidence>
<evidence type="ECO:0000313" key="7">
    <source>
        <dbReference type="Proteomes" id="UP000092462"/>
    </source>
</evidence>
<dbReference type="EC" id="2.4.1.17" evidence="5"/>
<dbReference type="PROSITE" id="PS00375">
    <property type="entry name" value="UDPGT"/>
    <property type="match status" value="1"/>
</dbReference>
<dbReference type="PANTHER" id="PTHR48043:SF114">
    <property type="entry name" value="IP04436P-RELATED"/>
    <property type="match status" value="1"/>
</dbReference>
<dbReference type="EnsemblMetazoa" id="PPAI006605-RA">
    <property type="protein sequence ID" value="PPAI006605-PA"/>
    <property type="gene ID" value="PPAI006605"/>
</dbReference>
<sequence>MSERLCRSLLKSEALSNVLTIHEENPFDLVLIELFATDCPLGIASEMNLTTIGISPCALMPWHYTRFNLMDFPSFIPTENSPFATQMTFWERIVNFLTGKVMKILFRLLKIQEQDTALLKEHFGSHVRDVEVLGHEISLALVNQHFSVSGVKPLNPRVIEIGGAHIKWTNESLSEDVEAFFTSSPASGIIYINWGSVIRSSSLPESHLRALRNALDRLPMNVIWKWEDDVPFPNKSNRILVKSWLPQLQILCHPKTKVFLTHGGLLSANEAAHCGKPVIVTPVFGDQHLNGAALVERGMGILLPLTDFTEETIYARLMEILKPQYQLRANQLSHHFNHRLMNPLEIAVWSIEHILIEPSAAKFLQTLPVDFNYTKANNFQDFTPIILGIFTSVLAICILFIFMAISRLARKLKAKFV</sequence>
<dbReference type="SUPFAM" id="SSF53756">
    <property type="entry name" value="UDP-Glycosyltransferase/glycogen phosphorylase"/>
    <property type="match status" value="1"/>
</dbReference>
<comment type="subcellular location">
    <subcellularLocation>
        <location evidence="5">Membrane</location>
        <topology evidence="5">Single-pass membrane protein</topology>
    </subcellularLocation>
</comment>
<dbReference type="InterPro" id="IPR035595">
    <property type="entry name" value="UDP_glycos_trans_CS"/>
</dbReference>
<dbReference type="Proteomes" id="UP000092462">
    <property type="component" value="Unassembled WGS sequence"/>
</dbReference>
<proteinExistence type="inferred from homology"/>
<name>A0A1B0DEZ7_PHLPP</name>
<dbReference type="Pfam" id="PF00201">
    <property type="entry name" value="UDPGT"/>
    <property type="match status" value="1"/>
</dbReference>
<comment type="catalytic activity">
    <reaction evidence="5">
        <text>glucuronate acceptor + UDP-alpha-D-glucuronate = acceptor beta-D-glucuronoside + UDP + H(+)</text>
        <dbReference type="Rhea" id="RHEA:21032"/>
        <dbReference type="ChEBI" id="CHEBI:15378"/>
        <dbReference type="ChEBI" id="CHEBI:58052"/>
        <dbReference type="ChEBI" id="CHEBI:58223"/>
        <dbReference type="ChEBI" id="CHEBI:132367"/>
        <dbReference type="ChEBI" id="CHEBI:132368"/>
        <dbReference type="EC" id="2.4.1.17"/>
    </reaction>
</comment>
<keyword evidence="3 4" id="KW-0808">Transferase</keyword>
<dbReference type="PANTHER" id="PTHR48043">
    <property type="entry name" value="EG:EG0003.4 PROTEIN-RELATED"/>
    <property type="match status" value="1"/>
</dbReference>
<keyword evidence="5" id="KW-0472">Membrane</keyword>
<keyword evidence="5" id="KW-0812">Transmembrane</keyword>
<protein>
    <recommendedName>
        <fullName evidence="5">UDP-glucuronosyltransferase</fullName>
        <ecNumber evidence="5">2.4.1.17</ecNumber>
    </recommendedName>
</protein>
<dbReference type="CDD" id="cd03784">
    <property type="entry name" value="GT1_Gtf-like"/>
    <property type="match status" value="1"/>
</dbReference>
<dbReference type="GO" id="GO:0015020">
    <property type="term" value="F:glucuronosyltransferase activity"/>
    <property type="evidence" value="ECO:0007669"/>
    <property type="project" value="UniProtKB-EC"/>
</dbReference>
<evidence type="ECO:0000256" key="2">
    <source>
        <dbReference type="ARBA" id="ARBA00022676"/>
    </source>
</evidence>
<feature type="transmembrane region" description="Helical" evidence="5">
    <location>
        <begin position="385"/>
        <end position="405"/>
    </location>
</feature>
<dbReference type="InterPro" id="IPR002213">
    <property type="entry name" value="UDP_glucos_trans"/>
</dbReference>
<organism evidence="6 7">
    <name type="scientific">Phlebotomus papatasi</name>
    <name type="common">Sandfly</name>
    <dbReference type="NCBI Taxonomy" id="29031"/>
    <lineage>
        <taxon>Eukaryota</taxon>
        <taxon>Metazoa</taxon>
        <taxon>Ecdysozoa</taxon>
        <taxon>Arthropoda</taxon>
        <taxon>Hexapoda</taxon>
        <taxon>Insecta</taxon>
        <taxon>Pterygota</taxon>
        <taxon>Neoptera</taxon>
        <taxon>Endopterygota</taxon>
        <taxon>Diptera</taxon>
        <taxon>Nematocera</taxon>
        <taxon>Psychodoidea</taxon>
        <taxon>Psychodidae</taxon>
        <taxon>Phlebotomus</taxon>
        <taxon>Phlebotomus</taxon>
    </lineage>
</organism>
<reference evidence="6" key="1">
    <citation type="submission" date="2022-08" db="UniProtKB">
        <authorList>
            <consortium name="EnsemblMetazoa"/>
        </authorList>
    </citation>
    <scope>IDENTIFICATION</scope>
    <source>
        <strain evidence="6">Israel</strain>
    </source>
</reference>
<dbReference type="AlphaFoldDB" id="A0A1B0DEZ7"/>
<accession>A0A1B0DEZ7</accession>
<dbReference type="FunFam" id="3.40.50.2000:FF:000050">
    <property type="entry name" value="UDP-glucuronosyltransferase"/>
    <property type="match status" value="1"/>
</dbReference>
<dbReference type="VEuPathDB" id="VectorBase:PPAPM1_002360"/>
<evidence type="ECO:0000256" key="4">
    <source>
        <dbReference type="RuleBase" id="RU003718"/>
    </source>
</evidence>
<dbReference type="InterPro" id="IPR050271">
    <property type="entry name" value="UDP-glycosyltransferase"/>
</dbReference>
<dbReference type="GO" id="GO:0016020">
    <property type="term" value="C:membrane"/>
    <property type="evidence" value="ECO:0007669"/>
    <property type="project" value="UniProtKB-SubCell"/>
</dbReference>
<comment type="similarity">
    <text evidence="1 4">Belongs to the UDP-glycosyltransferase family.</text>
</comment>
<evidence type="ECO:0000256" key="3">
    <source>
        <dbReference type="ARBA" id="ARBA00022679"/>
    </source>
</evidence>